<dbReference type="Gene3D" id="3.90.180.10">
    <property type="entry name" value="Medium-chain alcohol dehydrogenases, catalytic domain"/>
    <property type="match status" value="2"/>
</dbReference>
<dbReference type="EMBL" id="LRBV02000010">
    <property type="status" value="NOT_ANNOTATED_CDS"/>
    <property type="molecule type" value="Genomic_DNA"/>
</dbReference>
<dbReference type="AlphaFoldDB" id="A0A7N2MU94"/>
<dbReference type="SUPFAM" id="SSF50129">
    <property type="entry name" value="GroES-like"/>
    <property type="match status" value="1"/>
</dbReference>
<organism evidence="1 2">
    <name type="scientific">Quercus lobata</name>
    <name type="common">Valley oak</name>
    <dbReference type="NCBI Taxonomy" id="97700"/>
    <lineage>
        <taxon>Eukaryota</taxon>
        <taxon>Viridiplantae</taxon>
        <taxon>Streptophyta</taxon>
        <taxon>Embryophyta</taxon>
        <taxon>Tracheophyta</taxon>
        <taxon>Spermatophyta</taxon>
        <taxon>Magnoliopsida</taxon>
        <taxon>eudicotyledons</taxon>
        <taxon>Gunneridae</taxon>
        <taxon>Pentapetalae</taxon>
        <taxon>rosids</taxon>
        <taxon>fabids</taxon>
        <taxon>Fagales</taxon>
        <taxon>Fagaceae</taxon>
        <taxon>Quercus</taxon>
    </lineage>
</organism>
<dbReference type="EnsemblPlants" id="QL10p059751:mrna">
    <property type="protein sequence ID" value="QL10p059751:mrna"/>
    <property type="gene ID" value="QL10p059751"/>
</dbReference>
<dbReference type="InParanoid" id="A0A7N2MU94"/>
<keyword evidence="2" id="KW-1185">Reference proteome</keyword>
<reference evidence="1 2" key="1">
    <citation type="journal article" date="2016" name="G3 (Bethesda)">
        <title>First Draft Assembly and Annotation of the Genome of a California Endemic Oak Quercus lobata Nee (Fagaceae).</title>
        <authorList>
            <person name="Sork V.L."/>
            <person name="Fitz-Gibbon S.T."/>
            <person name="Puiu D."/>
            <person name="Crepeau M."/>
            <person name="Gugger P.F."/>
            <person name="Sherman R."/>
            <person name="Stevens K."/>
            <person name="Langley C.H."/>
            <person name="Pellegrini M."/>
            <person name="Salzberg S.L."/>
        </authorList>
    </citation>
    <scope>NUCLEOTIDE SEQUENCE [LARGE SCALE GENOMIC DNA]</scope>
    <source>
        <strain evidence="1 2">cv. SW786</strain>
    </source>
</reference>
<evidence type="ECO:0000313" key="2">
    <source>
        <dbReference type="Proteomes" id="UP000594261"/>
    </source>
</evidence>
<dbReference type="Proteomes" id="UP000594261">
    <property type="component" value="Chromosome 10"/>
</dbReference>
<sequence>MSVSSNGTINLKAPEALLSLASGGGDNELEVSNKQVIFKNYVSGFPKESDMYLNTNGTIKLKVPEGSNGLLVKNLHLSCDPYMCNLKKKPISSTTNSFEPSSMERNVVVSQRRKTETTAAKIDGFDVLPADSEDVHNLMSVVWKQIRIEGFLVFEYYHLYPKFLEFVLPHIKEGKITYVEDIAEGFESAPAALIGLFTGRNVGKQNRCSVEMGDACKDGSKWAEDICWTHFQTFHSYQFPLSGFDRQLSANVLSFYMEEEVSYFSRPQSEATTF</sequence>
<dbReference type="PANTHER" id="PTHR43205">
    <property type="entry name" value="PROSTAGLANDIN REDUCTASE"/>
    <property type="match status" value="1"/>
</dbReference>
<dbReference type="Gramene" id="QL10p059751:mrna">
    <property type="protein sequence ID" value="QL10p059751:mrna"/>
    <property type="gene ID" value="QL10p059751"/>
</dbReference>
<evidence type="ECO:0000313" key="1">
    <source>
        <dbReference type="EnsemblPlants" id="QL10p059751:mrna"/>
    </source>
</evidence>
<dbReference type="InterPro" id="IPR045010">
    <property type="entry name" value="MDR_fam"/>
</dbReference>
<name>A0A7N2MU94_QUELO</name>
<dbReference type="PANTHER" id="PTHR43205:SF7">
    <property type="entry name" value="PROSTAGLANDIN REDUCTASE 1"/>
    <property type="match status" value="1"/>
</dbReference>
<protein>
    <submittedName>
        <fullName evidence="1">Uncharacterized protein</fullName>
    </submittedName>
</protein>
<proteinExistence type="predicted"/>
<dbReference type="InterPro" id="IPR011032">
    <property type="entry name" value="GroES-like_sf"/>
</dbReference>
<accession>A0A7N2MU94</accession>
<dbReference type="GO" id="GO:0032440">
    <property type="term" value="F:2-alkenal reductase [NAD(P)H] activity"/>
    <property type="evidence" value="ECO:0007669"/>
    <property type="project" value="TreeGrafter"/>
</dbReference>
<dbReference type="Gene3D" id="3.40.50.720">
    <property type="entry name" value="NAD(P)-binding Rossmann-like Domain"/>
    <property type="match status" value="1"/>
</dbReference>
<reference evidence="1" key="2">
    <citation type="submission" date="2021-01" db="UniProtKB">
        <authorList>
            <consortium name="EnsemblPlants"/>
        </authorList>
    </citation>
    <scope>IDENTIFICATION</scope>
</reference>